<keyword evidence="8" id="KW-1278">Translocase</keyword>
<dbReference type="PROSITE" id="PS50893">
    <property type="entry name" value="ABC_TRANSPORTER_2"/>
    <property type="match status" value="2"/>
</dbReference>
<dbReference type="AlphaFoldDB" id="A0A6N2ZRY8"/>
<proteinExistence type="inferred from homology"/>
<organism evidence="12">
    <name type="scientific">Collinsella aerofaciens</name>
    <dbReference type="NCBI Taxonomy" id="74426"/>
    <lineage>
        <taxon>Bacteria</taxon>
        <taxon>Bacillati</taxon>
        <taxon>Actinomycetota</taxon>
        <taxon>Coriobacteriia</taxon>
        <taxon>Coriobacteriales</taxon>
        <taxon>Coriobacteriaceae</taxon>
        <taxon>Collinsella</taxon>
    </lineage>
</organism>
<dbReference type="EMBL" id="CACRTW010000006">
    <property type="protein sequence ID" value="VYT80668.1"/>
    <property type="molecule type" value="Genomic_DNA"/>
</dbReference>
<evidence type="ECO:0000256" key="3">
    <source>
        <dbReference type="ARBA" id="ARBA00022448"/>
    </source>
</evidence>
<dbReference type="InterPro" id="IPR015856">
    <property type="entry name" value="ABC_transpr_CbiO/EcfA_su"/>
</dbReference>
<dbReference type="InterPro" id="IPR003439">
    <property type="entry name" value="ABC_transporter-like_ATP-bd"/>
</dbReference>
<dbReference type="SUPFAM" id="SSF52540">
    <property type="entry name" value="P-loop containing nucleoside triphosphate hydrolases"/>
    <property type="match status" value="2"/>
</dbReference>
<reference evidence="12" key="1">
    <citation type="submission" date="2019-11" db="EMBL/GenBank/DDBJ databases">
        <authorList>
            <person name="Feng L."/>
        </authorList>
    </citation>
    <scope>NUCLEOTIDE SEQUENCE</scope>
    <source>
        <strain evidence="12">CaerofaciensLFYP39</strain>
    </source>
</reference>
<dbReference type="PROSITE" id="PS00211">
    <property type="entry name" value="ABC_TRANSPORTER_1"/>
    <property type="match status" value="2"/>
</dbReference>
<dbReference type="InterPro" id="IPR027417">
    <property type="entry name" value="P-loop_NTPase"/>
</dbReference>
<keyword evidence="5" id="KW-0677">Repeat</keyword>
<keyword evidence="9" id="KW-0472">Membrane</keyword>
<evidence type="ECO:0000256" key="2">
    <source>
        <dbReference type="ARBA" id="ARBA00005417"/>
    </source>
</evidence>
<evidence type="ECO:0000313" key="12">
    <source>
        <dbReference type="EMBL" id="VYT80668.1"/>
    </source>
</evidence>
<dbReference type="InterPro" id="IPR003593">
    <property type="entry name" value="AAA+_ATPase"/>
</dbReference>
<dbReference type="Pfam" id="PF00005">
    <property type="entry name" value="ABC_tran"/>
    <property type="match status" value="2"/>
</dbReference>
<evidence type="ECO:0000256" key="10">
    <source>
        <dbReference type="ARBA" id="ARBA00025157"/>
    </source>
</evidence>
<comment type="similarity">
    <text evidence="2">Belongs to the ABC transporter superfamily.</text>
</comment>
<dbReference type="InterPro" id="IPR050095">
    <property type="entry name" value="ECF_ABC_transporter_ATP-bd"/>
</dbReference>
<dbReference type="GO" id="GO:0016887">
    <property type="term" value="F:ATP hydrolysis activity"/>
    <property type="evidence" value="ECO:0007669"/>
    <property type="project" value="InterPro"/>
</dbReference>
<accession>A0A6N2ZRY8</accession>
<keyword evidence="6" id="KW-0547">Nucleotide-binding</keyword>
<dbReference type="CDD" id="cd03225">
    <property type="entry name" value="ABC_cobalt_CbiO_domain1"/>
    <property type="match status" value="1"/>
</dbReference>
<keyword evidence="4" id="KW-1003">Cell membrane</keyword>
<evidence type="ECO:0000256" key="9">
    <source>
        <dbReference type="ARBA" id="ARBA00023136"/>
    </source>
</evidence>
<evidence type="ECO:0000256" key="1">
    <source>
        <dbReference type="ARBA" id="ARBA00004202"/>
    </source>
</evidence>
<comment type="function">
    <text evidence="10">Probably part of an ABC transporter complex. Responsible for energy coupling to the transport system.</text>
</comment>
<dbReference type="InterPro" id="IPR017871">
    <property type="entry name" value="ABC_transporter-like_CS"/>
</dbReference>
<evidence type="ECO:0000256" key="7">
    <source>
        <dbReference type="ARBA" id="ARBA00022840"/>
    </source>
</evidence>
<evidence type="ECO:0000259" key="11">
    <source>
        <dbReference type="PROSITE" id="PS50893"/>
    </source>
</evidence>
<dbReference type="GO" id="GO:0042626">
    <property type="term" value="F:ATPase-coupled transmembrane transporter activity"/>
    <property type="evidence" value="ECO:0007669"/>
    <property type="project" value="TreeGrafter"/>
</dbReference>
<evidence type="ECO:0000256" key="8">
    <source>
        <dbReference type="ARBA" id="ARBA00022967"/>
    </source>
</evidence>
<dbReference type="GO" id="GO:0043190">
    <property type="term" value="C:ATP-binding cassette (ABC) transporter complex"/>
    <property type="evidence" value="ECO:0007669"/>
    <property type="project" value="TreeGrafter"/>
</dbReference>
<keyword evidence="3" id="KW-0813">Transport</keyword>
<sequence length="534" mass="57287">MLVRCRGHMRGNLRNGGDFVTGEFESSNALKESPVCGKPAEEATALAFCDVSFRYVDEAEQEDSASADDAGGSRVEDVSFEVRAGSCTVLCGRSGDGKSTVLRLADGLAGTFFPGVRMGSVLVSGTEVLSLSARGRTEAMGVVMQDPRSQFFMGTVGDEIAFSLENLGVDPAVTVEHVHEAARLCGVEGLLAEKLTELSSGQKQRVAIAAAIACRPSFLALDEPTSNLDAEGADALVSILVQLKQRGVAILVSEHRLHKLLPVADEFLCMRNGKVAARWSAKEFAALPDKEADAFGLRHPDITIARDSNTRPAESLDSRCGSTSWRMEDVTYLYRSTGRGIRGVTAEFPCGAVTVVCGGNGSGKTTLAKVLVGASRPQKGLITRDGKALSPRERRHLSYFVMQDADYQLYAGSVADEVVLGRRVDDVLKARAWEALDAFDLKDLADRHPASLSGGQKQRVTLAAAYCSDAELVVLDEPTSGLDGRGMREVALWCRRLAAEGKAVVIITHDEMLARLAGDRRVELAAHDERRKGV</sequence>
<dbReference type="Gene3D" id="3.40.50.300">
    <property type="entry name" value="P-loop containing nucleotide triphosphate hydrolases"/>
    <property type="match status" value="2"/>
</dbReference>
<evidence type="ECO:0000256" key="6">
    <source>
        <dbReference type="ARBA" id="ARBA00022741"/>
    </source>
</evidence>
<name>A0A6N2ZRY8_9ACTN</name>
<dbReference type="EC" id="3.6.3.-" evidence="12"/>
<feature type="domain" description="ABC transporter" evidence="11">
    <location>
        <begin position="325"/>
        <end position="534"/>
    </location>
</feature>
<keyword evidence="7 12" id="KW-0067">ATP-binding</keyword>
<gene>
    <name evidence="12" type="primary">ykoD_3</name>
    <name evidence="12" type="ORF">CALFYP39_00641</name>
</gene>
<evidence type="ECO:0000256" key="5">
    <source>
        <dbReference type="ARBA" id="ARBA00022737"/>
    </source>
</evidence>
<keyword evidence="12" id="KW-0378">Hydrolase</keyword>
<comment type="subcellular location">
    <subcellularLocation>
        <location evidence="1">Cell membrane</location>
        <topology evidence="1">Peripheral membrane protein</topology>
    </subcellularLocation>
</comment>
<dbReference type="GO" id="GO:0005524">
    <property type="term" value="F:ATP binding"/>
    <property type="evidence" value="ECO:0007669"/>
    <property type="project" value="UniProtKB-KW"/>
</dbReference>
<dbReference type="SMART" id="SM00382">
    <property type="entry name" value="AAA"/>
    <property type="match status" value="2"/>
</dbReference>
<dbReference type="PANTHER" id="PTHR43553:SF23">
    <property type="entry name" value="ABC TRANSPORTER ATP-BINDING COMPONENT"/>
    <property type="match status" value="1"/>
</dbReference>
<protein>
    <submittedName>
        <fullName evidence="12">HMP/thiamine import ATP-binding protein YkoD</fullName>
        <ecNumber evidence="12">3.6.3.-</ecNumber>
    </submittedName>
</protein>
<evidence type="ECO:0000256" key="4">
    <source>
        <dbReference type="ARBA" id="ARBA00022475"/>
    </source>
</evidence>
<dbReference type="PANTHER" id="PTHR43553">
    <property type="entry name" value="HEAVY METAL TRANSPORTER"/>
    <property type="match status" value="1"/>
</dbReference>
<feature type="domain" description="ABC transporter" evidence="11">
    <location>
        <begin position="46"/>
        <end position="297"/>
    </location>
</feature>